<keyword evidence="5" id="KW-0443">Lipid metabolism</keyword>
<evidence type="ECO:0000256" key="2">
    <source>
        <dbReference type="ARBA" id="ARBA00022729"/>
    </source>
</evidence>
<dbReference type="Gene3D" id="3.40.50.1820">
    <property type="entry name" value="alpha/beta hydrolase"/>
    <property type="match status" value="2"/>
</dbReference>
<gene>
    <name evidence="8" type="ORF">DGAL_LOCUS5514</name>
</gene>
<keyword evidence="3" id="KW-0378">Hydrolase</keyword>
<dbReference type="EMBL" id="CAKKLH010000101">
    <property type="protein sequence ID" value="CAH0102984.1"/>
    <property type="molecule type" value="Genomic_DNA"/>
</dbReference>
<feature type="domain" description="Partial AB-hydrolase lipase" evidence="7">
    <location>
        <begin position="64"/>
        <end position="122"/>
    </location>
</feature>
<name>A0A8J2RIS8_9CRUS</name>
<accession>A0A8J2RIS8</accession>
<evidence type="ECO:0000259" key="7">
    <source>
        <dbReference type="Pfam" id="PF04083"/>
    </source>
</evidence>
<evidence type="ECO:0000256" key="5">
    <source>
        <dbReference type="ARBA" id="ARBA00023098"/>
    </source>
</evidence>
<evidence type="ECO:0000313" key="9">
    <source>
        <dbReference type="Proteomes" id="UP000789390"/>
    </source>
</evidence>
<protein>
    <recommendedName>
        <fullName evidence="7">Partial AB-hydrolase lipase domain-containing protein</fullName>
    </recommendedName>
</protein>
<evidence type="ECO:0000256" key="3">
    <source>
        <dbReference type="ARBA" id="ARBA00022801"/>
    </source>
</evidence>
<dbReference type="PANTHER" id="PTHR11005">
    <property type="entry name" value="LYSOSOMAL ACID LIPASE-RELATED"/>
    <property type="match status" value="1"/>
</dbReference>
<evidence type="ECO:0000256" key="6">
    <source>
        <dbReference type="ARBA" id="ARBA00023180"/>
    </source>
</evidence>
<feature type="domain" description="Partial AB-hydrolase lipase" evidence="7">
    <location>
        <begin position="489"/>
        <end position="544"/>
    </location>
</feature>
<evidence type="ECO:0000256" key="1">
    <source>
        <dbReference type="ARBA" id="ARBA00010701"/>
    </source>
</evidence>
<dbReference type="GO" id="GO:0016042">
    <property type="term" value="P:lipid catabolic process"/>
    <property type="evidence" value="ECO:0007669"/>
    <property type="project" value="UniProtKB-KW"/>
</dbReference>
<dbReference type="Proteomes" id="UP000789390">
    <property type="component" value="Unassembled WGS sequence"/>
</dbReference>
<dbReference type="Pfam" id="PF04083">
    <property type="entry name" value="Abhydro_lipase"/>
    <property type="match status" value="2"/>
</dbReference>
<dbReference type="SUPFAM" id="SSF53474">
    <property type="entry name" value="alpha/beta-Hydrolases"/>
    <property type="match status" value="2"/>
</dbReference>
<keyword evidence="2" id="KW-0732">Signal</keyword>
<keyword evidence="9" id="KW-1185">Reference proteome</keyword>
<keyword evidence="4" id="KW-0442">Lipid degradation</keyword>
<dbReference type="FunFam" id="3.40.50.1820:FF:000632">
    <property type="entry name" value="Protein CBR-LIPL-6"/>
    <property type="match status" value="1"/>
</dbReference>
<comment type="similarity">
    <text evidence="1">Belongs to the AB hydrolase superfamily. Lipase family.</text>
</comment>
<keyword evidence="6" id="KW-0325">Glycoprotein</keyword>
<dbReference type="FunFam" id="3.40.50.1820:FF:000021">
    <property type="entry name" value="Lipase"/>
    <property type="match status" value="1"/>
</dbReference>
<evidence type="ECO:0000313" key="8">
    <source>
        <dbReference type="EMBL" id="CAH0102984.1"/>
    </source>
</evidence>
<dbReference type="InterPro" id="IPR006693">
    <property type="entry name" value="AB_hydrolase_lipase"/>
</dbReference>
<proteinExistence type="inferred from homology"/>
<organism evidence="8 9">
    <name type="scientific">Daphnia galeata</name>
    <dbReference type="NCBI Taxonomy" id="27404"/>
    <lineage>
        <taxon>Eukaryota</taxon>
        <taxon>Metazoa</taxon>
        <taxon>Ecdysozoa</taxon>
        <taxon>Arthropoda</taxon>
        <taxon>Crustacea</taxon>
        <taxon>Branchiopoda</taxon>
        <taxon>Diplostraca</taxon>
        <taxon>Cladocera</taxon>
        <taxon>Anomopoda</taxon>
        <taxon>Daphniidae</taxon>
        <taxon>Daphnia</taxon>
    </lineage>
</organism>
<dbReference type="InterPro" id="IPR029058">
    <property type="entry name" value="AB_hydrolase_fold"/>
</dbReference>
<evidence type="ECO:0000256" key="4">
    <source>
        <dbReference type="ARBA" id="ARBA00022963"/>
    </source>
</evidence>
<reference evidence="8" key="1">
    <citation type="submission" date="2021-11" db="EMBL/GenBank/DDBJ databases">
        <authorList>
            <person name="Schell T."/>
        </authorList>
    </citation>
    <scope>NUCLEOTIDE SEQUENCE</scope>
    <source>
        <strain evidence="8">M5</strain>
    </source>
</reference>
<comment type="caution">
    <text evidence="8">The sequence shown here is derived from an EMBL/GenBank/DDBJ whole genome shotgun (WGS) entry which is preliminary data.</text>
</comment>
<dbReference type="AlphaFoldDB" id="A0A8J2RIS8"/>
<dbReference type="OrthoDB" id="9974421at2759"/>
<dbReference type="GO" id="GO:0016787">
    <property type="term" value="F:hydrolase activity"/>
    <property type="evidence" value="ECO:0007669"/>
    <property type="project" value="UniProtKB-KW"/>
</dbReference>
<sequence>MILRRRLIEFQWLLTLLVTVFLFNGVSSIAGINGSSSLLKHWRRKGQSFVRYGTPNPEIHLTPPQIIERRGYPVEIHQVTTDDGYILEIHRIPAEKSNGPSSKKAVFLQHGVAESSGTWLVNPSSRSLPFLLADKSYDVWLGNFRGNRYSRRHVNLNPSKKQFWKFSWDEMGNYDMPAVINYILDKTGQSKLSFIGHSLGCGTFFIAMIQHPELNSKIDVMVALAPVSSFAHFTTPIYRFLAPFGKPLEKFFRAIGTWGWLDGQGFGEFFFRAVCGGSYKQAKFCRDLIISVTGPNPDNLDPTISWLAISNVFRGTSVPVIAQFAQNYLAGEVFQAYDYDKKGNLIRYGKKKPPKYDLQRVTAPVYVFSGGNDRIVTPLDVDWLQTQLGNLKSSTRISVYDHIDFIWGTDVKEKLYDQVIALLPPPGGNNGAPPHKEMQSTPLTASMNDTKGFSSARSVFNNWRRKAQQSARLFDRLPQNPEVNYTPPQVIKNRGYPVEIHHVETDDGYILEIHRIPAQTSNGPKKAVFLQHGVLESSGTWVVNPSSRSLPILLADKSYDVWLGNFRGNRYSRRHVRLSPQKTEFWKFSWDEIGNYDLPAVINYILDKTGQSKLSFIGHSLGCGTFFIAMVKHPELNSKIDIMVALAPLSSFAHFTTPLFRFLTPLDRIIQTYLRMKGTWGWLDSQGFGDGLFNVVCSQTYTGAKFCRKLIDSITGPNPTNMALTVVPSVLTNLFLGTSVPVMAQFAQNFHAGVVFQAYDYGRKGNLKRYGTKKPMEYHLDKITAPIYVFSGGNDRIVTPQDVDWLLAQLQGHSLQGSTRIDEYNHGDFLWGTDVKEKLYDQVIALLPPP</sequence>